<name>A0A433NQD1_CHLFR</name>
<accession>A0A433NQD1</accession>
<keyword evidence="6 7" id="KW-0472">Membrane</keyword>
<dbReference type="GO" id="GO:0008236">
    <property type="term" value="F:serine-type peptidase activity"/>
    <property type="evidence" value="ECO:0007669"/>
    <property type="project" value="UniProtKB-KW"/>
</dbReference>
<evidence type="ECO:0000313" key="11">
    <source>
        <dbReference type="EMBL" id="RUR86017.1"/>
    </source>
</evidence>
<keyword evidence="9" id="KW-0812">Transmembrane</keyword>
<protein>
    <recommendedName>
        <fullName evidence="7">Protease 4</fullName>
        <ecNumber evidence="7">3.4.21.-</ecNumber>
    </recommendedName>
    <alternativeName>
        <fullName evidence="7">Endopeptidase IV</fullName>
    </alternativeName>
    <alternativeName>
        <fullName evidence="7">Protease IV</fullName>
    </alternativeName>
    <alternativeName>
        <fullName evidence="7">Signal peptide peptidase</fullName>
    </alternativeName>
</protein>
<evidence type="ECO:0000313" key="12">
    <source>
        <dbReference type="Proteomes" id="UP000268857"/>
    </source>
</evidence>
<organism evidence="11 12">
    <name type="scientific">Chlorogloeopsis fritschii PCC 6912</name>
    <dbReference type="NCBI Taxonomy" id="211165"/>
    <lineage>
        <taxon>Bacteria</taxon>
        <taxon>Bacillati</taxon>
        <taxon>Cyanobacteriota</taxon>
        <taxon>Cyanophyceae</taxon>
        <taxon>Nostocales</taxon>
        <taxon>Chlorogloeopsidaceae</taxon>
        <taxon>Chlorogloeopsis</taxon>
    </lineage>
</organism>
<dbReference type="NCBIfam" id="TIGR00706">
    <property type="entry name" value="SppA_dom"/>
    <property type="match status" value="1"/>
</dbReference>
<evidence type="ECO:0000256" key="4">
    <source>
        <dbReference type="ARBA" id="ARBA00022801"/>
    </source>
</evidence>
<sequence length="615" mass="67513">MTNNKNMQNFIKQTFASLLGSILGLFIFFGLGTTGLLVLLFAASKDTGPEVKNKSVLVFDLSTKITDTKPSSGELLQKALSGTEEEQMSLRAVLDALEKARRDRRIVGIYLDATRNSATNNAGFATYKEIRQALEKCRAAGKKIVAYGVGWGEREYYLSSVADTVVLNPLGAMEVNGFSSQPIFLAGALEKYGIGVQVVRVGKFKGAVEPFVLTKLSPENRQQTQKLLDDVWAEWRNAVGSSRKITPAKLQAITDNQAFLEAQQAKTNGLVDKVGYFDEVVADLKQLTGADKDEKSFRQISLSQYAQISDRSLGTERSSKNKIAVVYAEGEIVDGQGDTGEIGGDRFAKIFRKLRQEKDVKAVVLRINSPGGSATAAEVMQREVRLTREVKPVVISMGDIAASGGYWIASDSNRIFAEPNTITGSIGVFGLLFNAQKLANNNGIAWDSVKTGRYADSQTVSRPKTNQELALYQRMVNQIYDTFLDKVAQGRKIPQAKVAEIAQGRVWSGTAAKSIGLIDEIGGLDAAIAYAAKQAKLGKDWELQEYPRLSSWGERFFGEVTEEVKTVVALNREQLKTPDLLTAEFQKLQAELATLQNMNDPRGVYARLPFNLRIE</sequence>
<dbReference type="PIRSF" id="PIRSF001217">
    <property type="entry name" value="Protease_4_SppA"/>
    <property type="match status" value="1"/>
</dbReference>
<dbReference type="Gene3D" id="3.90.226.10">
    <property type="entry name" value="2-enoyl-CoA Hydratase, Chain A, domain 1"/>
    <property type="match status" value="4"/>
</dbReference>
<dbReference type="InterPro" id="IPR002142">
    <property type="entry name" value="Peptidase_S49"/>
</dbReference>
<dbReference type="InterPro" id="IPR047272">
    <property type="entry name" value="S49_SppA_C"/>
</dbReference>
<evidence type="ECO:0000256" key="8">
    <source>
        <dbReference type="PIRSR" id="PIRSR001217-1"/>
    </source>
</evidence>
<feature type="transmembrane region" description="Helical" evidence="9">
    <location>
        <begin position="21"/>
        <end position="43"/>
    </location>
</feature>
<dbReference type="PANTHER" id="PTHR33209:SF1">
    <property type="entry name" value="PEPTIDASE S49 DOMAIN-CONTAINING PROTEIN"/>
    <property type="match status" value="1"/>
</dbReference>
<evidence type="ECO:0000256" key="9">
    <source>
        <dbReference type="SAM" id="Phobius"/>
    </source>
</evidence>
<dbReference type="NCBIfam" id="TIGR00705">
    <property type="entry name" value="SppA_67K"/>
    <property type="match status" value="1"/>
</dbReference>
<feature type="domain" description="Peptidase S49" evidence="10">
    <location>
        <begin position="138"/>
        <end position="289"/>
    </location>
</feature>
<dbReference type="GO" id="GO:0006465">
    <property type="term" value="P:signal peptide processing"/>
    <property type="evidence" value="ECO:0007669"/>
    <property type="project" value="InterPro"/>
</dbReference>
<evidence type="ECO:0000256" key="2">
    <source>
        <dbReference type="ARBA" id="ARBA00008683"/>
    </source>
</evidence>
<feature type="active site" description="Nucleophile" evidence="8">
    <location>
        <position position="403"/>
    </location>
</feature>
<keyword evidence="3 7" id="KW-0645">Protease</keyword>
<dbReference type="EC" id="3.4.21.-" evidence="7"/>
<dbReference type="STRING" id="211165.GCA_000317285_01235"/>
<dbReference type="CDD" id="cd07023">
    <property type="entry name" value="S49_Sppa_N_C"/>
    <property type="match status" value="1"/>
</dbReference>
<dbReference type="InterPro" id="IPR029045">
    <property type="entry name" value="ClpP/crotonase-like_dom_sf"/>
</dbReference>
<evidence type="ECO:0000256" key="3">
    <source>
        <dbReference type="ARBA" id="ARBA00022670"/>
    </source>
</evidence>
<keyword evidence="7" id="KW-1003">Cell membrane</keyword>
<dbReference type="InterPro" id="IPR047217">
    <property type="entry name" value="S49_SppA_67K_type_N"/>
</dbReference>
<dbReference type="OrthoDB" id="9764363at2"/>
<dbReference type="EMBL" id="RSCJ01000002">
    <property type="protein sequence ID" value="RUR86017.1"/>
    <property type="molecule type" value="Genomic_DNA"/>
</dbReference>
<dbReference type="GO" id="GO:0005886">
    <property type="term" value="C:plasma membrane"/>
    <property type="evidence" value="ECO:0007669"/>
    <property type="project" value="UniProtKB-SubCell"/>
</dbReference>
<dbReference type="SUPFAM" id="SSF52096">
    <property type="entry name" value="ClpP/crotonase"/>
    <property type="match status" value="2"/>
</dbReference>
<proteinExistence type="inferred from homology"/>
<feature type="domain" description="Peptidase S49" evidence="10">
    <location>
        <begin position="388"/>
        <end position="537"/>
    </location>
</feature>
<keyword evidence="5" id="KW-0720">Serine protease</keyword>
<dbReference type="InterPro" id="IPR004635">
    <property type="entry name" value="Pept_S49_SppA"/>
</dbReference>
<comment type="similarity">
    <text evidence="2 7">Belongs to the peptidase S49 family.</text>
</comment>
<comment type="subcellular location">
    <subcellularLocation>
        <location evidence="7">Cell inner membrane</location>
    </subcellularLocation>
    <subcellularLocation>
        <location evidence="1">Membrane</location>
    </subcellularLocation>
</comment>
<keyword evidence="4 7" id="KW-0378">Hydrolase</keyword>
<evidence type="ECO:0000256" key="7">
    <source>
        <dbReference type="PIRNR" id="PIRNR001217"/>
    </source>
</evidence>
<dbReference type="CDD" id="cd07018">
    <property type="entry name" value="S49_SppA_67K_type"/>
    <property type="match status" value="1"/>
</dbReference>
<dbReference type="PANTHER" id="PTHR33209">
    <property type="entry name" value="PROTEASE 4"/>
    <property type="match status" value="1"/>
</dbReference>
<evidence type="ECO:0000259" key="10">
    <source>
        <dbReference type="Pfam" id="PF01343"/>
    </source>
</evidence>
<keyword evidence="12" id="KW-1185">Reference proteome</keyword>
<gene>
    <name evidence="11" type="primary">sppA</name>
    <name evidence="11" type="ORF">PCC6912_08420</name>
</gene>
<keyword evidence="9" id="KW-1133">Transmembrane helix</keyword>
<dbReference type="Proteomes" id="UP000268857">
    <property type="component" value="Unassembled WGS sequence"/>
</dbReference>
<reference evidence="11 12" key="1">
    <citation type="journal article" date="2019" name="Genome Biol. Evol.">
        <title>Day and night: Metabolic profiles and evolutionary relationships of six axenic non-marine cyanobacteria.</title>
        <authorList>
            <person name="Will S.E."/>
            <person name="Henke P."/>
            <person name="Boedeker C."/>
            <person name="Huang S."/>
            <person name="Brinkmann H."/>
            <person name="Rohde M."/>
            <person name="Jarek M."/>
            <person name="Friedl T."/>
            <person name="Seufert S."/>
            <person name="Schumacher M."/>
            <person name="Overmann J."/>
            <person name="Neumann-Schaal M."/>
            <person name="Petersen J."/>
        </authorList>
    </citation>
    <scope>NUCLEOTIDE SEQUENCE [LARGE SCALE GENOMIC DNA]</scope>
    <source>
        <strain evidence="11 12">PCC 6912</strain>
    </source>
</reference>
<dbReference type="InterPro" id="IPR004634">
    <property type="entry name" value="Pept_S49_pIV"/>
</dbReference>
<evidence type="ECO:0000256" key="1">
    <source>
        <dbReference type="ARBA" id="ARBA00004370"/>
    </source>
</evidence>
<dbReference type="AlphaFoldDB" id="A0A433NQD1"/>
<evidence type="ECO:0000256" key="6">
    <source>
        <dbReference type="ARBA" id="ARBA00023136"/>
    </source>
</evidence>
<comment type="caution">
    <text evidence="11">The sequence shown here is derived from an EMBL/GenBank/DDBJ whole genome shotgun (WGS) entry which is preliminary data.</text>
</comment>
<feature type="active site" description="Proton donor/acceptor" evidence="8">
    <location>
        <position position="205"/>
    </location>
</feature>
<keyword evidence="7" id="KW-0997">Cell inner membrane</keyword>
<dbReference type="Pfam" id="PF01343">
    <property type="entry name" value="Peptidase_S49"/>
    <property type="match status" value="2"/>
</dbReference>
<evidence type="ECO:0000256" key="5">
    <source>
        <dbReference type="ARBA" id="ARBA00022825"/>
    </source>
</evidence>